<dbReference type="Proteomes" id="UP000215355">
    <property type="component" value="Chromosome 1"/>
</dbReference>
<reference evidence="1 2" key="1">
    <citation type="submission" date="2017-06" db="EMBL/GenBank/DDBJ databases">
        <authorList>
            <consortium name="Pathogen Informatics"/>
        </authorList>
    </citation>
    <scope>NUCLEOTIDE SEQUENCE [LARGE SCALE GENOMIC DNA]</scope>
    <source>
        <strain evidence="1 2">NCTC12149</strain>
    </source>
</reference>
<accession>A0AAJ5C188</accession>
<evidence type="ECO:0000313" key="2">
    <source>
        <dbReference type="Proteomes" id="UP000215355"/>
    </source>
</evidence>
<evidence type="ECO:0000313" key="1">
    <source>
        <dbReference type="EMBL" id="SNV54452.1"/>
    </source>
</evidence>
<sequence>MIVNSFFCKIFNTLHNYLSKNNLNILYSLLDYLTYGIFKRI</sequence>
<dbReference type="AlphaFoldDB" id="A0AAJ5C188"/>
<dbReference type="EMBL" id="LT906468">
    <property type="protein sequence ID" value="SNV54452.1"/>
    <property type="molecule type" value="Genomic_DNA"/>
</dbReference>
<protein>
    <submittedName>
        <fullName evidence="1">Uncharacterized protein</fullName>
    </submittedName>
</protein>
<gene>
    <name evidence="1" type="ORF">SAMEA4412673_03086</name>
</gene>
<name>A0AAJ5C188_9SPHI</name>
<dbReference type="KEGG" id="smiz:4412673_03086"/>
<proteinExistence type="predicted"/>
<organism evidence="1 2">
    <name type="scientific">Sphingobacterium mizutaii</name>
    <dbReference type="NCBI Taxonomy" id="1010"/>
    <lineage>
        <taxon>Bacteria</taxon>
        <taxon>Pseudomonadati</taxon>
        <taxon>Bacteroidota</taxon>
        <taxon>Sphingobacteriia</taxon>
        <taxon>Sphingobacteriales</taxon>
        <taxon>Sphingobacteriaceae</taxon>
        <taxon>Sphingobacterium</taxon>
    </lineage>
</organism>